<reference evidence="5 8" key="3">
    <citation type="submission" date="2016-08" db="EMBL/GenBank/DDBJ databases">
        <authorList>
            <consortium name="Pathogen Informatics"/>
        </authorList>
    </citation>
    <scope>NUCLEOTIDE SEQUENCE [LARGE SCALE GENOMIC DNA]</scope>
    <source>
        <strain evidence="5 8">AJ</strain>
        <strain evidence="6">AS</strain>
    </source>
</reference>
<dbReference type="InterPro" id="IPR009000">
    <property type="entry name" value="Transl_B-barrel_sf"/>
</dbReference>
<dbReference type="InterPro" id="IPR001780">
    <property type="entry name" value="Ribosomal_eL33"/>
</dbReference>
<dbReference type="OrthoDB" id="504467at2759"/>
<evidence type="ECO:0000256" key="4">
    <source>
        <dbReference type="SAM" id="MobiDB-lite"/>
    </source>
</evidence>
<dbReference type="KEGG" id="pcb:PCHAS_0707600"/>
<evidence type="ECO:0000313" key="6">
    <source>
        <dbReference type="EMBL" id="VTZ67946.1"/>
    </source>
</evidence>
<keyword evidence="2 5" id="KW-0689">Ribosomal protein</keyword>
<dbReference type="RefSeq" id="XP_739385.1">
    <property type="nucleotide sequence ID" value="XM_734292.1"/>
</dbReference>
<evidence type="ECO:0000256" key="2">
    <source>
        <dbReference type="ARBA" id="ARBA00022980"/>
    </source>
</evidence>
<gene>
    <name evidence="5" type="ORF">PCHAJ_000120100</name>
    <name evidence="6" type="ORF">PCHAS_0707600</name>
</gene>
<keyword evidence="3" id="KW-0687">Ribonucleoprotein</keyword>
<name>A0A077TJD0_PLACU</name>
<evidence type="ECO:0000256" key="1">
    <source>
        <dbReference type="ARBA" id="ARBA00009269"/>
    </source>
</evidence>
<dbReference type="InterPro" id="IPR038661">
    <property type="entry name" value="Ribosomal_eL33_sf"/>
</dbReference>
<dbReference type="PROSITE" id="PS01105">
    <property type="entry name" value="RIBOSOMAL_L35AE"/>
    <property type="match status" value="1"/>
</dbReference>
<keyword evidence="7" id="KW-1185">Reference proteome</keyword>
<accession>A0A077TJD0</accession>
<dbReference type="EMBL" id="LK022884">
    <property type="protein sequence ID" value="VTZ67946.1"/>
    <property type="molecule type" value="Genomic_DNA"/>
</dbReference>
<dbReference type="GO" id="GO:0005840">
    <property type="term" value="C:ribosome"/>
    <property type="evidence" value="ECO:0007669"/>
    <property type="project" value="UniProtKB-KW"/>
</dbReference>
<dbReference type="GO" id="GO:0006412">
    <property type="term" value="P:translation"/>
    <property type="evidence" value="ECO:0007669"/>
    <property type="project" value="InterPro"/>
</dbReference>
<comment type="similarity">
    <text evidence="1">Belongs to the eukaryotic ribosomal protein eL33 family.</text>
</comment>
<dbReference type="AlphaFoldDB" id="A0A077TJD0"/>
<dbReference type="SUPFAM" id="SSF50447">
    <property type="entry name" value="Translation proteins"/>
    <property type="match status" value="1"/>
</dbReference>
<evidence type="ECO:0000313" key="8">
    <source>
        <dbReference type="Proteomes" id="UP000507163"/>
    </source>
</evidence>
<feature type="compositionally biased region" description="Basic residues" evidence="4">
    <location>
        <begin position="19"/>
        <end position="40"/>
    </location>
</feature>
<dbReference type="GO" id="GO:1990904">
    <property type="term" value="C:ribonucleoprotein complex"/>
    <property type="evidence" value="ECO:0007669"/>
    <property type="project" value="UniProtKB-KW"/>
</dbReference>
<sequence length="144" mass="16496">MENEQIPQNNNDTTTSVKKGVKKSVKKVLKKSQKGSKKMKAPRLYEKGVILGYKRSQRNQDPNFTLLSIRNVNTKKHAQFYVGKKVAYVYRTTKHHDGSKIKCIWGKVCRTHGNSGVVRARFTSHIPPRAFGNRVRILLYPSNI</sequence>
<evidence type="ECO:0000313" key="5">
    <source>
        <dbReference type="EMBL" id="SCM00300.1"/>
    </source>
</evidence>
<dbReference type="VEuPathDB" id="PlasmoDB:PCHAS_0707600"/>
<evidence type="ECO:0000256" key="3">
    <source>
        <dbReference type="ARBA" id="ARBA00023274"/>
    </source>
</evidence>
<dbReference type="Proteomes" id="UP000507163">
    <property type="component" value="Chromosome 7"/>
</dbReference>
<dbReference type="Proteomes" id="UP000071118">
    <property type="component" value="Chromosome 7"/>
</dbReference>
<protein>
    <submittedName>
        <fullName evidence="5">60S ribosomal protein L35ae, putative</fullName>
    </submittedName>
</protein>
<dbReference type="InterPro" id="IPR018266">
    <property type="entry name" value="Ribosomal_eL33_CS"/>
</dbReference>
<organism evidence="5 8">
    <name type="scientific">Plasmodium chabaudi chabaudi</name>
    <dbReference type="NCBI Taxonomy" id="31271"/>
    <lineage>
        <taxon>Eukaryota</taxon>
        <taxon>Sar</taxon>
        <taxon>Alveolata</taxon>
        <taxon>Apicomplexa</taxon>
        <taxon>Aconoidasida</taxon>
        <taxon>Haemosporida</taxon>
        <taxon>Plasmodiidae</taxon>
        <taxon>Plasmodium</taxon>
        <taxon>Plasmodium (Vinckeia)</taxon>
    </lineage>
</organism>
<reference evidence="6" key="2">
    <citation type="submission" date="2014-05" db="EMBL/GenBank/DDBJ databases">
        <authorList>
            <person name="Aslett M.A."/>
            <person name="De Silva N."/>
        </authorList>
    </citation>
    <scope>NUCLEOTIDE SEQUENCE</scope>
    <source>
        <strain evidence="6">AS</strain>
    </source>
</reference>
<dbReference type="Gene3D" id="2.40.10.190">
    <property type="entry name" value="translation elongation factor selb, chain A, domain 4"/>
    <property type="match status" value="1"/>
</dbReference>
<feature type="compositionally biased region" description="Polar residues" evidence="4">
    <location>
        <begin position="1"/>
        <end position="15"/>
    </location>
</feature>
<dbReference type="EMBL" id="LT608173">
    <property type="protein sequence ID" value="SCM00300.1"/>
    <property type="molecule type" value="Genomic_DNA"/>
</dbReference>
<feature type="region of interest" description="Disordered" evidence="4">
    <location>
        <begin position="1"/>
        <end position="40"/>
    </location>
</feature>
<reference evidence="6 7" key="1">
    <citation type="journal article" date="2014" name="BMC Biol.">
        <title>A comprehensive evaluation of rodent malaria parasite genomes and gene expression.</title>
        <authorList>
            <person name="Otto T.D."/>
            <person name="Bohme U."/>
            <person name="Jackson A.P."/>
            <person name="Hunt M."/>
            <person name="Franke-Fayard B."/>
            <person name="Hoeijmakers W.A."/>
            <person name="Religa A.A."/>
            <person name="Robertson L."/>
            <person name="Sanders M."/>
            <person name="Ogun S.A."/>
            <person name="Cunningham D."/>
            <person name="Erhart A."/>
            <person name="Billker O."/>
            <person name="Khan S.M."/>
            <person name="Stunnenberg H.G."/>
            <person name="Langhorne J."/>
            <person name="Holder A.A."/>
            <person name="Waters A.P."/>
            <person name="Newbold C.I."/>
            <person name="Pain A."/>
            <person name="Berriman M."/>
            <person name="Janse C.J."/>
        </authorList>
    </citation>
    <scope>NUCLEOTIDE SEQUENCE [LARGE SCALE GENOMIC DNA]</scope>
    <source>
        <strain evidence="6 7">AS</strain>
    </source>
</reference>
<dbReference type="GO" id="GO:0003735">
    <property type="term" value="F:structural constituent of ribosome"/>
    <property type="evidence" value="ECO:0007669"/>
    <property type="project" value="InterPro"/>
</dbReference>
<dbReference type="PANTHER" id="PTHR10902">
    <property type="entry name" value="60S RIBOSOMAL PROTEIN L35A"/>
    <property type="match status" value="1"/>
</dbReference>
<dbReference type="FunFam" id="2.40.10.190:FF:000001">
    <property type="entry name" value="60S ribosomal protein L35a"/>
    <property type="match status" value="1"/>
</dbReference>
<proteinExistence type="inferred from homology"/>
<dbReference type="GeneID" id="3492444"/>
<evidence type="ECO:0000313" key="7">
    <source>
        <dbReference type="Proteomes" id="UP000071118"/>
    </source>
</evidence>
<dbReference type="Pfam" id="PF01247">
    <property type="entry name" value="Ribosomal_L35Ae"/>
    <property type="match status" value="1"/>
</dbReference>
<dbReference type="HAMAP" id="MF_00573">
    <property type="entry name" value="Ribosomal_eL33"/>
    <property type="match status" value="1"/>
</dbReference>